<organism evidence="1">
    <name type="scientific">bioreactor metagenome</name>
    <dbReference type="NCBI Taxonomy" id="1076179"/>
    <lineage>
        <taxon>unclassified sequences</taxon>
        <taxon>metagenomes</taxon>
        <taxon>ecological metagenomes</taxon>
    </lineage>
</organism>
<proteinExistence type="predicted"/>
<name>A0A644YXH1_9ZZZZ</name>
<protein>
    <submittedName>
        <fullName evidence="1">Uncharacterized protein</fullName>
    </submittedName>
</protein>
<sequence length="171" mass="18744">MDIEIGIVAVLEGGSFFAEKDLLIDRPIDERDDIKPAARIAGENAEAAELNALAFLIHTRADHAGTRRVADPYAVLYARHYAEIPIVADKTFVEPALLQAGGERRALLFVIRAGKTQHRVLDIGQRVAVCAEHLTALFNQQIRRVVKPAGHCFMVAAAAPERGDHFSGRIE</sequence>
<dbReference type="EMBL" id="VSSQ01006443">
    <property type="protein sequence ID" value="MPM32708.1"/>
    <property type="molecule type" value="Genomic_DNA"/>
</dbReference>
<reference evidence="1" key="1">
    <citation type="submission" date="2019-08" db="EMBL/GenBank/DDBJ databases">
        <authorList>
            <person name="Kucharzyk K."/>
            <person name="Murdoch R.W."/>
            <person name="Higgins S."/>
            <person name="Loffler F."/>
        </authorList>
    </citation>
    <scope>NUCLEOTIDE SEQUENCE</scope>
</reference>
<evidence type="ECO:0000313" key="1">
    <source>
        <dbReference type="EMBL" id="MPM32708.1"/>
    </source>
</evidence>
<accession>A0A644YXH1</accession>
<comment type="caution">
    <text evidence="1">The sequence shown here is derived from an EMBL/GenBank/DDBJ whole genome shotgun (WGS) entry which is preliminary data.</text>
</comment>
<gene>
    <name evidence="1" type="ORF">SDC9_79273</name>
</gene>
<dbReference type="AlphaFoldDB" id="A0A644YXH1"/>